<evidence type="ECO:0000313" key="12">
    <source>
        <dbReference type="Proteomes" id="UP000245430"/>
    </source>
</evidence>
<comment type="catalytic activity">
    <reaction evidence="8">
        <text>a 2'-deoxyadenosine in DNA + S-adenosyl-L-methionine = an N(6)-methyl-2'-deoxyadenosine in DNA + S-adenosyl-L-homocysteine + H(+)</text>
        <dbReference type="Rhea" id="RHEA:15197"/>
        <dbReference type="Rhea" id="RHEA-COMP:12418"/>
        <dbReference type="Rhea" id="RHEA-COMP:12419"/>
        <dbReference type="ChEBI" id="CHEBI:15378"/>
        <dbReference type="ChEBI" id="CHEBI:57856"/>
        <dbReference type="ChEBI" id="CHEBI:59789"/>
        <dbReference type="ChEBI" id="CHEBI:90615"/>
        <dbReference type="ChEBI" id="CHEBI:90616"/>
        <dbReference type="EC" id="2.1.1.72"/>
    </reaction>
</comment>
<organism evidence="11 12">
    <name type="scientific">Xanthomarina spongicola</name>
    <dbReference type="NCBI Taxonomy" id="570520"/>
    <lineage>
        <taxon>Bacteria</taxon>
        <taxon>Pseudomonadati</taxon>
        <taxon>Bacteroidota</taxon>
        <taxon>Flavobacteriia</taxon>
        <taxon>Flavobacteriales</taxon>
        <taxon>Flavobacteriaceae</taxon>
        <taxon>Xanthomarina</taxon>
    </lineage>
</organism>
<dbReference type="Gene3D" id="3.40.50.150">
    <property type="entry name" value="Vaccinia Virus protein VP39"/>
    <property type="match status" value="1"/>
</dbReference>
<dbReference type="PANTHER" id="PTHR42998:SF1">
    <property type="entry name" value="TYPE I RESTRICTION ENZYME HINDI METHYLASE SUBUNIT"/>
    <property type="match status" value="1"/>
</dbReference>
<dbReference type="GO" id="GO:0003677">
    <property type="term" value="F:DNA binding"/>
    <property type="evidence" value="ECO:0007669"/>
    <property type="project" value="UniProtKB-KW"/>
</dbReference>
<dbReference type="InterPro" id="IPR029063">
    <property type="entry name" value="SAM-dependent_MTases_sf"/>
</dbReference>
<dbReference type="InterPro" id="IPR002052">
    <property type="entry name" value="DNA_methylase_N6_adenine_CS"/>
</dbReference>
<dbReference type="InterPro" id="IPR022749">
    <property type="entry name" value="D12N6_MeTrfase_N"/>
</dbReference>
<evidence type="ECO:0000256" key="2">
    <source>
        <dbReference type="ARBA" id="ARBA00011900"/>
    </source>
</evidence>
<gene>
    <name evidence="11" type="ORF">LX78_00982</name>
</gene>
<dbReference type="GO" id="GO:0009007">
    <property type="term" value="F:site-specific DNA-methyltransferase (adenine-specific) activity"/>
    <property type="evidence" value="ECO:0007669"/>
    <property type="project" value="UniProtKB-EC"/>
</dbReference>
<evidence type="ECO:0000259" key="9">
    <source>
        <dbReference type="Pfam" id="PF02384"/>
    </source>
</evidence>
<dbReference type="GO" id="GO:0008170">
    <property type="term" value="F:N-methyltransferase activity"/>
    <property type="evidence" value="ECO:0007669"/>
    <property type="project" value="InterPro"/>
</dbReference>
<dbReference type="SUPFAM" id="SSF53335">
    <property type="entry name" value="S-adenosyl-L-methionine-dependent methyltransferases"/>
    <property type="match status" value="1"/>
</dbReference>
<dbReference type="OrthoDB" id="9814572at2"/>
<keyword evidence="5" id="KW-0949">S-adenosyl-L-methionine</keyword>
<keyword evidence="3 11" id="KW-0489">Methyltransferase</keyword>
<dbReference type="Proteomes" id="UP000245430">
    <property type="component" value="Unassembled WGS sequence"/>
</dbReference>
<dbReference type="PRINTS" id="PR00507">
    <property type="entry name" value="N12N6MTFRASE"/>
</dbReference>
<proteinExistence type="inferred from homology"/>
<dbReference type="GO" id="GO:0032259">
    <property type="term" value="P:methylation"/>
    <property type="evidence" value="ECO:0007669"/>
    <property type="project" value="UniProtKB-KW"/>
</dbReference>
<dbReference type="PROSITE" id="PS00092">
    <property type="entry name" value="N6_MTASE"/>
    <property type="match status" value="1"/>
</dbReference>
<dbReference type="InterPro" id="IPR003356">
    <property type="entry name" value="DNA_methylase_A-5"/>
</dbReference>
<keyword evidence="4" id="KW-0808">Transferase</keyword>
<accession>A0A316DSP1</accession>
<evidence type="ECO:0000256" key="6">
    <source>
        <dbReference type="ARBA" id="ARBA00022747"/>
    </source>
</evidence>
<dbReference type="Gene3D" id="1.20.1260.30">
    <property type="match status" value="1"/>
</dbReference>
<dbReference type="RefSeq" id="WP_109681520.1">
    <property type="nucleotide sequence ID" value="NZ_QGGP01000002.1"/>
</dbReference>
<evidence type="ECO:0000256" key="4">
    <source>
        <dbReference type="ARBA" id="ARBA00022679"/>
    </source>
</evidence>
<dbReference type="SUPFAM" id="SSF116734">
    <property type="entry name" value="DNA methylase specificity domain"/>
    <property type="match status" value="1"/>
</dbReference>
<comment type="caution">
    <text evidence="11">The sequence shown here is derived from an EMBL/GenBank/DDBJ whole genome shotgun (WGS) entry which is preliminary data.</text>
</comment>
<dbReference type="GO" id="GO:0009307">
    <property type="term" value="P:DNA restriction-modification system"/>
    <property type="evidence" value="ECO:0007669"/>
    <property type="project" value="UniProtKB-KW"/>
</dbReference>
<evidence type="ECO:0000256" key="1">
    <source>
        <dbReference type="ARBA" id="ARBA00006594"/>
    </source>
</evidence>
<dbReference type="Gene3D" id="3.90.220.20">
    <property type="entry name" value="DNA methylase specificity domains"/>
    <property type="match status" value="1"/>
</dbReference>
<evidence type="ECO:0000256" key="8">
    <source>
        <dbReference type="ARBA" id="ARBA00047942"/>
    </source>
</evidence>
<evidence type="ECO:0000256" key="5">
    <source>
        <dbReference type="ARBA" id="ARBA00022691"/>
    </source>
</evidence>
<feature type="domain" description="N6 adenine-specific DNA methyltransferase N-terminal" evidence="10">
    <location>
        <begin position="12"/>
        <end position="143"/>
    </location>
</feature>
<protein>
    <recommendedName>
        <fullName evidence="2">site-specific DNA-methyltransferase (adenine-specific)</fullName>
        <ecNumber evidence="2">2.1.1.72</ecNumber>
    </recommendedName>
</protein>
<keyword evidence="12" id="KW-1185">Reference proteome</keyword>
<dbReference type="Pfam" id="PF12161">
    <property type="entry name" value="HsdM_N"/>
    <property type="match status" value="1"/>
</dbReference>
<reference evidence="11 12" key="1">
    <citation type="submission" date="2018-05" db="EMBL/GenBank/DDBJ databases">
        <title>Genomic Encyclopedia of Archaeal and Bacterial Type Strains, Phase II (KMG-II): from individual species to whole genera.</title>
        <authorList>
            <person name="Goeker M."/>
        </authorList>
    </citation>
    <scope>NUCLEOTIDE SEQUENCE [LARGE SCALE GENOMIC DNA]</scope>
    <source>
        <strain evidence="11 12">DSM 22637</strain>
    </source>
</reference>
<feature type="domain" description="DNA methylase adenine-specific" evidence="9">
    <location>
        <begin position="155"/>
        <end position="465"/>
    </location>
</feature>
<dbReference type="InterPro" id="IPR052916">
    <property type="entry name" value="Type-I_RE_MTase_Subunit"/>
</dbReference>
<dbReference type="PANTHER" id="PTHR42998">
    <property type="entry name" value="TYPE I RESTRICTION ENZYME HINDVIIP M PROTEIN-RELATED"/>
    <property type="match status" value="1"/>
</dbReference>
<evidence type="ECO:0000256" key="7">
    <source>
        <dbReference type="ARBA" id="ARBA00023125"/>
    </source>
</evidence>
<evidence type="ECO:0000259" key="10">
    <source>
        <dbReference type="Pfam" id="PF12161"/>
    </source>
</evidence>
<dbReference type="InterPro" id="IPR044946">
    <property type="entry name" value="Restrct_endonuc_typeI_TRD_sf"/>
</dbReference>
<dbReference type="InterPro" id="IPR038333">
    <property type="entry name" value="T1MK-like_N_sf"/>
</dbReference>
<dbReference type="Pfam" id="PF02384">
    <property type="entry name" value="N6_Mtase"/>
    <property type="match status" value="1"/>
</dbReference>
<sequence>MAKKKETKQEPIEKQLWKAADKLRKNIDAAEYKHIVLGLIFLKYISDSFEELYAKFKEGKGEYAGADPEDRDEYRAENVFFVPPSARWSYLQGRAKLPEIGKDIDNSMDAIERDNASLKGVLPKVYAKENLDPTSLGQLIDLISNIALGDEVSRSQDILGKVYEYFLGEFALAEGKKGGQFYTPRNVVSLLVELLAPYKGRVFDPCCGSGGMFVQSAKFLEAHSGNINNITIYGQESNQTTWRLAKMNLAIRGIDSSQVKWNNEGSFLNDAHKDLKADYIIANPPFNSSDWGGNLLRNDARWGYGLPPEGNANFAWIQHFIFHLNPTGVAGIVMHGGAASNKGKSESLIRKSLIEKNLVECIIALPTQLFYNTTLPVHLWFINRSKSESKKGKVLMIDAYELGHMIESTQRELSQFDIIKISETYHNWQKNESYSNELGFCREVSESDISEKNYILAPNRFVIKPKKTRKVPYEESIKPKLEEIDFKLNNIGNEDIFKLSNNDKLINYHFTNSLFTNPDKSTWEDIEVQEAISDVVGGAWGNEKPKKDNVPVKVIRGTDLPNIPLFNLKKTPTRYLNSNKVEEIQLQELDIVIEMSGGSKNQPTGRAAIITKELLEYFKVPLVCSNFCKVIRINQEKVNPFWFYLYWQNSYNNGLTTKYENQPSGIKNFQLDEYIESELIQIPPKKDQDIISAYFRSLFQLKNKLSYTSQKINKMLNETFDNIYYEYD</sequence>
<keyword evidence="6" id="KW-0680">Restriction system</keyword>
<keyword evidence="7" id="KW-0238">DNA-binding</keyword>
<dbReference type="EMBL" id="QGGP01000002">
    <property type="protein sequence ID" value="PWK19633.1"/>
    <property type="molecule type" value="Genomic_DNA"/>
</dbReference>
<dbReference type="EC" id="2.1.1.72" evidence="2"/>
<dbReference type="AlphaFoldDB" id="A0A316DSP1"/>
<evidence type="ECO:0000256" key="3">
    <source>
        <dbReference type="ARBA" id="ARBA00022603"/>
    </source>
</evidence>
<evidence type="ECO:0000313" key="11">
    <source>
        <dbReference type="EMBL" id="PWK19633.1"/>
    </source>
</evidence>
<name>A0A316DSP1_9FLAO</name>
<comment type="similarity">
    <text evidence="1">Belongs to the N(4)/N(6)-methyltransferase family.</text>
</comment>